<evidence type="ECO:0000256" key="5">
    <source>
        <dbReference type="ARBA" id="ARBA00022679"/>
    </source>
</evidence>
<feature type="domain" description="HAMP" evidence="12">
    <location>
        <begin position="380"/>
        <end position="432"/>
    </location>
</feature>
<name>S9QH28_CYSF2</name>
<evidence type="ECO:0000256" key="4">
    <source>
        <dbReference type="ARBA" id="ARBA00022553"/>
    </source>
</evidence>
<evidence type="ECO:0000256" key="3">
    <source>
        <dbReference type="ARBA" id="ARBA00012438"/>
    </source>
</evidence>
<evidence type="ECO:0000259" key="12">
    <source>
        <dbReference type="PROSITE" id="PS50885"/>
    </source>
</evidence>
<dbReference type="Gene3D" id="6.10.340.10">
    <property type="match status" value="1"/>
</dbReference>
<dbReference type="Proteomes" id="UP000011682">
    <property type="component" value="Unassembled WGS sequence"/>
</dbReference>
<keyword evidence="6" id="KW-0547">Nucleotide-binding</keyword>
<keyword evidence="4" id="KW-0597">Phosphoprotein</keyword>
<evidence type="ECO:0000313" key="13">
    <source>
        <dbReference type="EMBL" id="EPX55698.1"/>
    </source>
</evidence>
<dbReference type="GO" id="GO:0004673">
    <property type="term" value="F:protein histidine kinase activity"/>
    <property type="evidence" value="ECO:0007669"/>
    <property type="project" value="UniProtKB-EC"/>
</dbReference>
<keyword evidence="14" id="KW-1185">Reference proteome</keyword>
<dbReference type="eggNOG" id="COG4191">
    <property type="taxonomic scope" value="Bacteria"/>
</dbReference>
<keyword evidence="10" id="KW-1133">Transmembrane helix</keyword>
<dbReference type="InterPro" id="IPR003594">
    <property type="entry name" value="HATPase_dom"/>
</dbReference>
<dbReference type="EC" id="2.7.13.3" evidence="3"/>
<gene>
    <name evidence="13" type="ORF">D187_008259</name>
</gene>
<feature type="transmembrane region" description="Helical" evidence="10">
    <location>
        <begin position="358"/>
        <end position="378"/>
    </location>
</feature>
<dbReference type="PROSITE" id="PS50885">
    <property type="entry name" value="HAMP"/>
    <property type="match status" value="1"/>
</dbReference>
<evidence type="ECO:0000256" key="8">
    <source>
        <dbReference type="ARBA" id="ARBA00022840"/>
    </source>
</evidence>
<dbReference type="InterPro" id="IPR003660">
    <property type="entry name" value="HAMP_dom"/>
</dbReference>
<dbReference type="EMBL" id="ANAH02000069">
    <property type="protein sequence ID" value="EPX55698.1"/>
    <property type="molecule type" value="Genomic_DNA"/>
</dbReference>
<feature type="coiled-coil region" evidence="9">
    <location>
        <begin position="536"/>
        <end position="563"/>
    </location>
</feature>
<accession>S9QH28</accession>
<keyword evidence="7 13" id="KW-0418">Kinase</keyword>
<dbReference type="AlphaFoldDB" id="S9QH28"/>
<feature type="domain" description="Histidine kinase" evidence="11">
    <location>
        <begin position="544"/>
        <end position="733"/>
    </location>
</feature>
<evidence type="ECO:0000256" key="10">
    <source>
        <dbReference type="SAM" id="Phobius"/>
    </source>
</evidence>
<proteinExistence type="predicted"/>
<keyword evidence="8" id="KW-0067">ATP-binding</keyword>
<keyword evidence="5" id="KW-0808">Transferase</keyword>
<dbReference type="GO" id="GO:0007165">
    <property type="term" value="P:signal transduction"/>
    <property type="evidence" value="ECO:0007669"/>
    <property type="project" value="InterPro"/>
</dbReference>
<evidence type="ECO:0000259" key="11">
    <source>
        <dbReference type="PROSITE" id="PS50109"/>
    </source>
</evidence>
<dbReference type="GO" id="GO:0016020">
    <property type="term" value="C:membrane"/>
    <property type="evidence" value="ECO:0007669"/>
    <property type="project" value="UniProtKB-SubCell"/>
</dbReference>
<keyword evidence="9" id="KW-0175">Coiled coil</keyword>
<evidence type="ECO:0000256" key="7">
    <source>
        <dbReference type="ARBA" id="ARBA00022777"/>
    </source>
</evidence>
<feature type="transmembrane region" description="Helical" evidence="10">
    <location>
        <begin position="21"/>
        <end position="41"/>
    </location>
</feature>
<keyword evidence="10" id="KW-0812">Transmembrane</keyword>
<dbReference type="Pfam" id="PF00672">
    <property type="entry name" value="HAMP"/>
    <property type="match status" value="1"/>
</dbReference>
<dbReference type="InterPro" id="IPR050980">
    <property type="entry name" value="2C_sensor_his_kinase"/>
</dbReference>
<evidence type="ECO:0000256" key="1">
    <source>
        <dbReference type="ARBA" id="ARBA00000085"/>
    </source>
</evidence>
<dbReference type="Pfam" id="PF02518">
    <property type="entry name" value="HATPase_c"/>
    <property type="match status" value="1"/>
</dbReference>
<dbReference type="CDD" id="cd18774">
    <property type="entry name" value="PDC2_HK_sensor"/>
    <property type="match status" value="1"/>
</dbReference>
<evidence type="ECO:0000256" key="9">
    <source>
        <dbReference type="SAM" id="Coils"/>
    </source>
</evidence>
<dbReference type="InterPro" id="IPR004358">
    <property type="entry name" value="Sig_transdc_His_kin-like_C"/>
</dbReference>
<dbReference type="SUPFAM" id="SSF55874">
    <property type="entry name" value="ATPase domain of HSP90 chaperone/DNA topoisomerase II/histidine kinase"/>
    <property type="match status" value="1"/>
</dbReference>
<dbReference type="CDD" id="cd00075">
    <property type="entry name" value="HATPase"/>
    <property type="match status" value="1"/>
</dbReference>
<dbReference type="PANTHER" id="PTHR44936:SF10">
    <property type="entry name" value="SENSOR PROTEIN RSTB"/>
    <property type="match status" value="1"/>
</dbReference>
<dbReference type="PANTHER" id="PTHR44936">
    <property type="entry name" value="SENSOR PROTEIN CREC"/>
    <property type="match status" value="1"/>
</dbReference>
<dbReference type="SMART" id="SM00387">
    <property type="entry name" value="HATPase_c"/>
    <property type="match status" value="1"/>
</dbReference>
<dbReference type="InterPro" id="IPR005467">
    <property type="entry name" value="His_kinase_dom"/>
</dbReference>
<dbReference type="GO" id="GO:0005524">
    <property type="term" value="F:ATP binding"/>
    <property type="evidence" value="ECO:0007669"/>
    <property type="project" value="UniProtKB-KW"/>
</dbReference>
<dbReference type="InterPro" id="IPR036890">
    <property type="entry name" value="HATPase_C_sf"/>
</dbReference>
<dbReference type="SUPFAM" id="SSF158472">
    <property type="entry name" value="HAMP domain-like"/>
    <property type="match status" value="1"/>
</dbReference>
<feature type="coiled-coil region" evidence="9">
    <location>
        <begin position="424"/>
        <end position="458"/>
    </location>
</feature>
<dbReference type="PROSITE" id="PS50109">
    <property type="entry name" value="HIS_KIN"/>
    <property type="match status" value="1"/>
</dbReference>
<reference evidence="13" key="1">
    <citation type="submission" date="2013-05" db="EMBL/GenBank/DDBJ databases">
        <title>Genome assembly of Cystobacter fuscus DSM 2262.</title>
        <authorList>
            <person name="Sharma G."/>
            <person name="Khatri I."/>
            <person name="Kaur C."/>
            <person name="Mayilraj S."/>
            <person name="Subramanian S."/>
        </authorList>
    </citation>
    <scope>NUCLEOTIDE SEQUENCE [LARGE SCALE GENOMIC DNA]</scope>
    <source>
        <strain evidence="13">DSM 2262</strain>
    </source>
</reference>
<evidence type="ECO:0000256" key="6">
    <source>
        <dbReference type="ARBA" id="ARBA00022741"/>
    </source>
</evidence>
<comment type="caution">
    <text evidence="13">The sequence shown here is derived from an EMBL/GenBank/DDBJ whole genome shotgun (WGS) entry which is preliminary data.</text>
</comment>
<organism evidence="13 14">
    <name type="scientific">Cystobacter fuscus (strain ATCC 25194 / DSM 2262 / NBRC 100088 / M29)</name>
    <dbReference type="NCBI Taxonomy" id="1242864"/>
    <lineage>
        <taxon>Bacteria</taxon>
        <taxon>Pseudomonadati</taxon>
        <taxon>Myxococcota</taxon>
        <taxon>Myxococcia</taxon>
        <taxon>Myxococcales</taxon>
        <taxon>Cystobacterineae</taxon>
        <taxon>Archangiaceae</taxon>
        <taxon>Cystobacter</taxon>
    </lineage>
</organism>
<protein>
    <recommendedName>
        <fullName evidence="3">histidine kinase</fullName>
        <ecNumber evidence="3">2.7.13.3</ecNumber>
    </recommendedName>
</protein>
<dbReference type="CDD" id="cd06225">
    <property type="entry name" value="HAMP"/>
    <property type="match status" value="1"/>
</dbReference>
<comment type="catalytic activity">
    <reaction evidence="1">
        <text>ATP + protein L-histidine = ADP + protein N-phospho-L-histidine.</text>
        <dbReference type="EC" id="2.7.13.3"/>
    </reaction>
</comment>
<keyword evidence="10" id="KW-0472">Membrane</keyword>
<dbReference type="SMART" id="SM00304">
    <property type="entry name" value="HAMP"/>
    <property type="match status" value="1"/>
</dbReference>
<evidence type="ECO:0000256" key="2">
    <source>
        <dbReference type="ARBA" id="ARBA00004370"/>
    </source>
</evidence>
<dbReference type="Gene3D" id="3.30.565.10">
    <property type="entry name" value="Histidine kinase-like ATPase, C-terminal domain"/>
    <property type="match status" value="1"/>
</dbReference>
<sequence>MPPPPSAPPPSSLARSTLIHMGVRIAIIIALTTFFSYLHIFNALRTETLVQLERGVLERVQREQAIFVLAQDNHALLKQVFEERVRFWRQEDPRAPFDRLFVQLPDGSTRSRLEGFDGTRMPCLFIPQGLNVDARLQRSLLAAYDVLSQYGPAFHVRFTDTYISFPGGAVVLYWPAQPTWCHDATPSFNVNEFDFYALSTPEKDPLRQTVWTGIIADPVAHTWTVSASTPVDLDGQHTATLTHDILIEQLLERTINEHLPSAYNMLLRDNGELLAHPAMKMNTGASGVSLAEFNPAPYQKHVKSILEAIRRSPEQLIKRLPESNEYAATAPLKGPGWIFVTILPEHAVSSTALGVARYILAFGVLSLLLELGIMYWVLKQQISRPLLAFTQATDQLAGGDFQVGLDLSRSDELGRLAHAFQRMASELQRREEALRQANEGLEQRVESRTRELQAVHRQLVDTARQVGRAEVATNVLHNVGNVLNSVHTSALMARERLAGLKLESVERVVGLFQAHQEDLATFLTQDERGRSVLPFLSQLGKHMQEERQEIHALLNDVNRYTEHIGAIVKLQQQYARNPQHIYEPVDLAELVEDALRINDAALGRHSVRVERQFEALPPVVTEKHKVLMILVNLISNAKYAVESVPEQERCVTVRLQRPNAERIQLSVQDNGVGIPSEMLTRIFQHGFTTREGGHGFGLHSSALAAQEMGGSLLARSDGPAQGATFILDLPLQPQTGRQDTPKENSGA</sequence>
<dbReference type="RefSeq" id="WP_002628413.1">
    <property type="nucleotide sequence ID" value="NZ_ANAH02000069.1"/>
</dbReference>
<dbReference type="Gene3D" id="3.30.450.20">
    <property type="entry name" value="PAS domain"/>
    <property type="match status" value="2"/>
</dbReference>
<evidence type="ECO:0000313" key="14">
    <source>
        <dbReference type="Proteomes" id="UP000011682"/>
    </source>
</evidence>
<comment type="subcellular location">
    <subcellularLocation>
        <location evidence="2">Membrane</location>
    </subcellularLocation>
</comment>
<dbReference type="PRINTS" id="PR00344">
    <property type="entry name" value="BCTRLSENSOR"/>
</dbReference>